<accession>A0A6C0BMQ0</accession>
<name>A0A6C0BMQ0_9ZZZZ</name>
<protein>
    <submittedName>
        <fullName evidence="1">Uncharacterized protein</fullName>
    </submittedName>
</protein>
<proteinExistence type="predicted"/>
<sequence length="109" mass="12579">MKVSGSSLVFTLTCEREKWEKLIPAVFIHDNVTTFDTIIQRVIEKQRKATRLNKLSVFNLVFDADMDYKPPDIPPDLKIHIFHSSPEDCELRLPASVVKACQKLKMSFE</sequence>
<dbReference type="AlphaFoldDB" id="A0A6C0BMQ0"/>
<organism evidence="1">
    <name type="scientific">viral metagenome</name>
    <dbReference type="NCBI Taxonomy" id="1070528"/>
    <lineage>
        <taxon>unclassified sequences</taxon>
        <taxon>metagenomes</taxon>
        <taxon>organismal metagenomes</taxon>
    </lineage>
</organism>
<reference evidence="1" key="1">
    <citation type="journal article" date="2020" name="Nature">
        <title>Giant virus diversity and host interactions through global metagenomics.</title>
        <authorList>
            <person name="Schulz F."/>
            <person name="Roux S."/>
            <person name="Paez-Espino D."/>
            <person name="Jungbluth S."/>
            <person name="Walsh D.A."/>
            <person name="Denef V.J."/>
            <person name="McMahon K.D."/>
            <person name="Konstantinidis K.T."/>
            <person name="Eloe-Fadrosh E.A."/>
            <person name="Kyrpides N.C."/>
            <person name="Woyke T."/>
        </authorList>
    </citation>
    <scope>NUCLEOTIDE SEQUENCE</scope>
    <source>
        <strain evidence="1">GVMAG-M-3300017989-17</strain>
    </source>
</reference>
<evidence type="ECO:0000313" key="1">
    <source>
        <dbReference type="EMBL" id="QHS93456.1"/>
    </source>
</evidence>
<dbReference type="EMBL" id="MN739204">
    <property type="protein sequence ID" value="QHS93456.1"/>
    <property type="molecule type" value="Genomic_DNA"/>
</dbReference>